<name>A0A930UCA7_9GAMM</name>
<dbReference type="GO" id="GO:0006099">
    <property type="term" value="P:tricarboxylic acid cycle"/>
    <property type="evidence" value="ECO:0007669"/>
    <property type="project" value="TreeGrafter"/>
</dbReference>
<dbReference type="SMART" id="SM00861">
    <property type="entry name" value="Transket_pyr"/>
    <property type="match status" value="1"/>
</dbReference>
<gene>
    <name evidence="7" type="ORF">ISN26_02440</name>
</gene>
<dbReference type="Gene3D" id="3.40.50.12470">
    <property type="match status" value="1"/>
</dbReference>
<dbReference type="InterPro" id="IPR031717">
    <property type="entry name" value="ODO-1/KGD_C"/>
</dbReference>
<evidence type="ECO:0000256" key="2">
    <source>
        <dbReference type="ARBA" id="ARBA00003906"/>
    </source>
</evidence>
<evidence type="ECO:0000256" key="4">
    <source>
        <dbReference type="ARBA" id="ARBA00023002"/>
    </source>
</evidence>
<comment type="cofactor">
    <cofactor evidence="1">
        <name>thiamine diphosphate</name>
        <dbReference type="ChEBI" id="CHEBI:58937"/>
    </cofactor>
</comment>
<keyword evidence="5" id="KW-0786">Thiamine pyrophosphate</keyword>
<reference evidence="7" key="1">
    <citation type="submission" date="2020-10" db="EMBL/GenBank/DDBJ databases">
        <title>An improved Amphimedon queenslandica hologenome assembly reveals how three proteobacterial symbionts can extend the metabolic phenotypic of their marine sponge host.</title>
        <authorList>
            <person name="Degnan B."/>
            <person name="Degnan S."/>
            <person name="Xiang X."/>
        </authorList>
    </citation>
    <scope>NUCLEOTIDE SEQUENCE</scope>
    <source>
        <strain evidence="7">AqS2</strain>
    </source>
</reference>
<organism evidence="7 8">
    <name type="scientific">Candidatus Amphirhobacter heronislandensis</name>
    <dbReference type="NCBI Taxonomy" id="1732024"/>
    <lineage>
        <taxon>Bacteria</taxon>
        <taxon>Pseudomonadati</taxon>
        <taxon>Pseudomonadota</taxon>
        <taxon>Gammaproteobacteria</taxon>
        <taxon>Candidatus Tethybacterales</taxon>
        <taxon>Candidatus Tethybacteraceae</taxon>
        <taxon>Candidatus Amphirhobacter</taxon>
    </lineage>
</organism>
<dbReference type="PIRSF" id="PIRSF000157">
    <property type="entry name" value="Oxoglu_dh_E1"/>
    <property type="match status" value="1"/>
</dbReference>
<dbReference type="Pfam" id="PF16870">
    <property type="entry name" value="OxoGdeHyase_C"/>
    <property type="match status" value="1"/>
</dbReference>
<keyword evidence="4 7" id="KW-0560">Oxidoreductase</keyword>
<dbReference type="NCBIfam" id="TIGR00239">
    <property type="entry name" value="2oxo_dh_E1"/>
    <property type="match status" value="1"/>
</dbReference>
<dbReference type="EC" id="1.2.4.2" evidence="3"/>
<proteinExistence type="predicted"/>
<dbReference type="Proteomes" id="UP000604381">
    <property type="component" value="Unassembled WGS sequence"/>
</dbReference>
<dbReference type="PANTHER" id="PTHR23152:SF4">
    <property type="entry name" value="2-OXOADIPATE DEHYDROGENASE COMPLEX COMPONENT E1"/>
    <property type="match status" value="1"/>
</dbReference>
<protein>
    <recommendedName>
        <fullName evidence="3">oxoglutarate dehydrogenase (succinyl-transferring)</fullName>
        <ecNumber evidence="3">1.2.4.2</ecNumber>
    </recommendedName>
</protein>
<feature type="domain" description="Transketolase-like pyrimidine-binding" evidence="6">
    <location>
        <begin position="575"/>
        <end position="772"/>
    </location>
</feature>
<keyword evidence="8" id="KW-1185">Reference proteome</keyword>
<dbReference type="InterPro" id="IPR001017">
    <property type="entry name" value="DH_E1"/>
</dbReference>
<dbReference type="Pfam" id="PF02779">
    <property type="entry name" value="Transket_pyr"/>
    <property type="match status" value="1"/>
</dbReference>
<dbReference type="PANTHER" id="PTHR23152">
    <property type="entry name" value="2-OXOGLUTARATE DEHYDROGENASE"/>
    <property type="match status" value="1"/>
</dbReference>
<dbReference type="SUPFAM" id="SSF52518">
    <property type="entry name" value="Thiamin diphosphate-binding fold (THDP-binding)"/>
    <property type="match status" value="2"/>
</dbReference>
<sequence>MGADYDSKAATGALYGTNIGYLEDQEKAAGAAGPGWREFFGNGMAAGPRPRPLPAAAAAPAAGYDAGRQLAVARLVDAYRLLGNRAALIDPLHIEERPRHPSLEMAMHGLEEADLDRSFTTDIPGLEAAPLRDIVAALRQMYCGQISAEFMHITSPAIRRWFIERYEGVRARPPLSKEEKLYVLERMVAADALENYLNRRYTGQKRFSLEGGDALIPLLDVLLRGACADGVKEAMIGMAHRGRLNVLINILGKNPHELFDEFEGKAHRDEAGSGDVKYHMGYSSNLEHAGNTMHMALAFNPSHLEIVNPVVEGSVWARQQRRGDADGASVLPVLVHGDAALAGQGIGMEVLNMSQTRGYGTGGTVHVTVNNQVGFTISHIKDARSTYWCTDLAKMAECPVLHVNGNDPEAAHFAAKLALDFRKEFGQDVFIDLVCYRRHGHNEQDEPKVTQPYMYGRISKMANPASHYAQQLVEEGVIGAGDEEKARKDYEGKLERFETANPLATEGSVSEFIDWSKYKPEKNDWKAKCRTEIDAKRFKRLGGILSEVPEGFTLHPRVAKVVEARAAMAAGDADLDWGMAENLAYASLLEEGFGVRLSGQDVGRGTFFHRHAVWHDQHRSGRDGHVHIPLERAAAGKAPVRVVDSLLSEAAVLGFEYGVSLTSPDMLVVWEAQFGDFANNAQVVIDQFITSGEYKWGRLSGLVMLLPHGYEGQGPEHSSARLERYMQLCAEYNIFVCVPTTAAQIFHLLRRQMVNNLRRPLVVMTPKSLLRNKEVACPKEQFTSGAFQPVIGETDEDIAPKKVRKLVVCSGKVYYELRAARRDKKINDIAIARLEQVYPFPHDAFEAIVASYPNCKQVLWCQEEPGNQGAWHRIQHYLRRHLRGQELRYSLRKSSASTATGHGAEHKAQQLEIIEVALK</sequence>
<dbReference type="GO" id="GO:0004591">
    <property type="term" value="F:oxoglutarate dehydrogenase (succinyl-transferring) activity"/>
    <property type="evidence" value="ECO:0007669"/>
    <property type="project" value="UniProtKB-EC"/>
</dbReference>
<dbReference type="GO" id="GO:0005829">
    <property type="term" value="C:cytosol"/>
    <property type="evidence" value="ECO:0007669"/>
    <property type="project" value="TreeGrafter"/>
</dbReference>
<comment type="caution">
    <text evidence="7">The sequence shown here is derived from an EMBL/GenBank/DDBJ whole genome shotgun (WGS) entry which is preliminary data.</text>
</comment>
<dbReference type="Gene3D" id="3.40.50.11610">
    <property type="entry name" value="Multifunctional 2-oxoglutarate metabolism enzyme, C-terminal domain"/>
    <property type="match status" value="1"/>
</dbReference>
<dbReference type="GO" id="GO:0030976">
    <property type="term" value="F:thiamine pyrophosphate binding"/>
    <property type="evidence" value="ECO:0007669"/>
    <property type="project" value="InterPro"/>
</dbReference>
<dbReference type="InterPro" id="IPR042179">
    <property type="entry name" value="KGD_C_sf"/>
</dbReference>
<dbReference type="NCBIfam" id="NF008907">
    <property type="entry name" value="PRK12270.1"/>
    <property type="match status" value="1"/>
</dbReference>
<dbReference type="Pfam" id="PF00676">
    <property type="entry name" value="E1_dh"/>
    <property type="match status" value="1"/>
</dbReference>
<evidence type="ECO:0000259" key="6">
    <source>
        <dbReference type="SMART" id="SM00861"/>
    </source>
</evidence>
<comment type="function">
    <text evidence="2">E1 component of the 2-oxoglutarate dehydrogenase (OGDH) complex which catalyzes the decarboxylation of 2-oxoglutarate, the first step in the conversion of 2-oxoglutarate to succinyl-CoA and CO(2).</text>
</comment>
<dbReference type="InterPro" id="IPR011603">
    <property type="entry name" value="2oxoglutarate_DH_E1"/>
</dbReference>
<dbReference type="InterPro" id="IPR029061">
    <property type="entry name" value="THDP-binding"/>
</dbReference>
<accession>A0A930UCA7</accession>
<dbReference type="AlphaFoldDB" id="A0A930UCA7"/>
<dbReference type="GO" id="GO:0045252">
    <property type="term" value="C:oxoglutarate dehydrogenase complex"/>
    <property type="evidence" value="ECO:0007669"/>
    <property type="project" value="TreeGrafter"/>
</dbReference>
<evidence type="ECO:0000313" key="7">
    <source>
        <dbReference type="EMBL" id="MBF2734938.1"/>
    </source>
</evidence>
<dbReference type="Gene3D" id="3.40.50.970">
    <property type="match status" value="1"/>
</dbReference>
<dbReference type="InterPro" id="IPR005475">
    <property type="entry name" value="Transketolase-like_Pyr-bd"/>
</dbReference>
<dbReference type="EMBL" id="JADHEI010000028">
    <property type="protein sequence ID" value="MBF2734938.1"/>
    <property type="molecule type" value="Genomic_DNA"/>
</dbReference>
<evidence type="ECO:0000256" key="1">
    <source>
        <dbReference type="ARBA" id="ARBA00001964"/>
    </source>
</evidence>
<evidence type="ECO:0000256" key="5">
    <source>
        <dbReference type="ARBA" id="ARBA00023052"/>
    </source>
</evidence>
<evidence type="ECO:0000313" key="8">
    <source>
        <dbReference type="Proteomes" id="UP000604381"/>
    </source>
</evidence>
<dbReference type="CDD" id="cd02016">
    <property type="entry name" value="TPP_E1_OGDC_like"/>
    <property type="match status" value="1"/>
</dbReference>
<evidence type="ECO:0000256" key="3">
    <source>
        <dbReference type="ARBA" id="ARBA00012280"/>
    </source>
</evidence>
<dbReference type="Gene3D" id="1.10.287.1150">
    <property type="entry name" value="TPP helical domain"/>
    <property type="match status" value="1"/>
</dbReference>
<dbReference type="NCBIfam" id="NF006914">
    <property type="entry name" value="PRK09404.1"/>
    <property type="match status" value="1"/>
</dbReference>